<proteinExistence type="predicted"/>
<dbReference type="Pfam" id="PF12257">
    <property type="entry name" value="IML1"/>
    <property type="match status" value="1"/>
</dbReference>
<evidence type="ECO:0000259" key="2">
    <source>
        <dbReference type="Pfam" id="PF12257"/>
    </source>
</evidence>
<dbReference type="GO" id="GO:0010508">
    <property type="term" value="P:positive regulation of autophagy"/>
    <property type="evidence" value="ECO:0007669"/>
    <property type="project" value="TreeGrafter"/>
</dbReference>
<dbReference type="PANTHER" id="PTHR13179:SF8">
    <property type="entry name" value="GATOR COMPLEX PROTEIN DEPDC5"/>
    <property type="match status" value="1"/>
</dbReference>
<name>A0A0C2E1S9_9BILA</name>
<dbReference type="OrthoDB" id="438939at2759"/>
<sequence length="252" mass="29192">MVLAEDDVMGPAEATQENEEEVRTSVRARVDLHTTDQCRCMREASTKTKGQPCQRNHSVIVVGNSEMGKLFSPGTFFSIEASDKARMQIVIKVDVFIEKEKGVTLDNIQLTFKELYMSRADMWRYRSRLINTCAYLDKQILIYIQMSSEMWQLDPQGDLYFEKCVKGFMSELFSKWHANSSAHYVSIILCSRFYLLGDVDKNIEEQLGPSARDHRGRYFQDFYRLLVQNEHYEDWSHVLSTGPLGDLNGSRR</sequence>
<organism evidence="3 4">
    <name type="scientific">Ancylostoma duodenale</name>
    <dbReference type="NCBI Taxonomy" id="51022"/>
    <lineage>
        <taxon>Eukaryota</taxon>
        <taxon>Metazoa</taxon>
        <taxon>Ecdysozoa</taxon>
        <taxon>Nematoda</taxon>
        <taxon>Chromadorea</taxon>
        <taxon>Rhabditida</taxon>
        <taxon>Rhabditina</taxon>
        <taxon>Rhabditomorpha</taxon>
        <taxon>Strongyloidea</taxon>
        <taxon>Ancylostomatidae</taxon>
        <taxon>Ancylostomatinae</taxon>
        <taxon>Ancylostoma</taxon>
    </lineage>
</organism>
<reference evidence="3 4" key="1">
    <citation type="submission" date="2013-12" db="EMBL/GenBank/DDBJ databases">
        <title>Draft genome of the parsitic nematode Ancylostoma duodenale.</title>
        <authorList>
            <person name="Mitreva M."/>
        </authorList>
    </citation>
    <scope>NUCLEOTIDE SEQUENCE [LARGE SCALE GENOMIC DNA]</scope>
    <source>
        <strain evidence="3 4">Zhejiang</strain>
    </source>
</reference>
<protein>
    <recommendedName>
        <fullName evidence="2">Vacuolar membrane-associated protein Iml1 N-terminal domain-containing protein</fullName>
    </recommendedName>
</protein>
<dbReference type="InterPro" id="IPR027244">
    <property type="entry name" value="IML1"/>
</dbReference>
<dbReference type="Proteomes" id="UP000054047">
    <property type="component" value="Unassembled WGS sequence"/>
</dbReference>
<dbReference type="GO" id="GO:1990130">
    <property type="term" value="C:GATOR1 complex"/>
    <property type="evidence" value="ECO:0007669"/>
    <property type="project" value="TreeGrafter"/>
</dbReference>
<evidence type="ECO:0000313" key="3">
    <source>
        <dbReference type="EMBL" id="KIH69342.1"/>
    </source>
</evidence>
<dbReference type="EMBL" id="KN726175">
    <property type="protein sequence ID" value="KIH69342.1"/>
    <property type="molecule type" value="Genomic_DNA"/>
</dbReference>
<feature type="region of interest" description="Disordered" evidence="1">
    <location>
        <begin position="1"/>
        <end position="21"/>
    </location>
</feature>
<accession>A0A0C2E1S9</accession>
<dbReference type="PANTHER" id="PTHR13179">
    <property type="entry name" value="DEP DOMAIN CONTAINING PROTEIN 5"/>
    <property type="match status" value="1"/>
</dbReference>
<evidence type="ECO:0000313" key="4">
    <source>
        <dbReference type="Proteomes" id="UP000054047"/>
    </source>
</evidence>
<feature type="domain" description="Vacuolar membrane-associated protein Iml1 N-terminal" evidence="2">
    <location>
        <begin position="139"/>
        <end position="240"/>
    </location>
</feature>
<dbReference type="GO" id="GO:1904262">
    <property type="term" value="P:negative regulation of TORC1 signaling"/>
    <property type="evidence" value="ECO:0007669"/>
    <property type="project" value="TreeGrafter"/>
</dbReference>
<dbReference type="AlphaFoldDB" id="A0A0C2E1S9"/>
<dbReference type="GO" id="GO:0034198">
    <property type="term" value="P:cellular response to amino acid starvation"/>
    <property type="evidence" value="ECO:0007669"/>
    <property type="project" value="TreeGrafter"/>
</dbReference>
<evidence type="ECO:0000256" key="1">
    <source>
        <dbReference type="SAM" id="MobiDB-lite"/>
    </source>
</evidence>
<dbReference type="InterPro" id="IPR048255">
    <property type="entry name" value="IML1_N"/>
</dbReference>
<dbReference type="GO" id="GO:0005765">
    <property type="term" value="C:lysosomal membrane"/>
    <property type="evidence" value="ECO:0007669"/>
    <property type="project" value="TreeGrafter"/>
</dbReference>
<keyword evidence="4" id="KW-1185">Reference proteome</keyword>
<gene>
    <name evidence="3" type="ORF">ANCDUO_00310</name>
</gene>
<dbReference type="GO" id="GO:0005096">
    <property type="term" value="F:GTPase activator activity"/>
    <property type="evidence" value="ECO:0007669"/>
    <property type="project" value="InterPro"/>
</dbReference>